<protein>
    <submittedName>
        <fullName evidence="3">Efflux RND transporter periplasmic adaptor subunit</fullName>
    </submittedName>
</protein>
<dbReference type="Gene3D" id="2.40.30.170">
    <property type="match status" value="1"/>
</dbReference>
<feature type="domain" description="YknX-like C-terminal permuted SH3-like" evidence="2">
    <location>
        <begin position="411"/>
        <end position="475"/>
    </location>
</feature>
<keyword evidence="4" id="KW-1185">Reference proteome</keyword>
<proteinExistence type="predicted"/>
<dbReference type="PANTHER" id="PTHR30469">
    <property type="entry name" value="MULTIDRUG RESISTANCE PROTEIN MDTA"/>
    <property type="match status" value="1"/>
</dbReference>
<evidence type="ECO:0000313" key="4">
    <source>
        <dbReference type="Proteomes" id="UP001595912"/>
    </source>
</evidence>
<evidence type="ECO:0000256" key="1">
    <source>
        <dbReference type="SAM" id="MobiDB-lite"/>
    </source>
</evidence>
<name>A0ABV9VP71_9ACTN</name>
<gene>
    <name evidence="3" type="ORF">ACFPIJ_06065</name>
</gene>
<evidence type="ECO:0000313" key="3">
    <source>
        <dbReference type="EMBL" id="MFC4997385.1"/>
    </source>
</evidence>
<accession>A0ABV9VP71</accession>
<dbReference type="EMBL" id="JBHSIU010000009">
    <property type="protein sequence ID" value="MFC4997385.1"/>
    <property type="molecule type" value="Genomic_DNA"/>
</dbReference>
<dbReference type="InterPro" id="IPR011053">
    <property type="entry name" value="Single_hybrid_motif"/>
</dbReference>
<organism evidence="3 4">
    <name type="scientific">Dactylosporangium cerinum</name>
    <dbReference type="NCBI Taxonomy" id="1434730"/>
    <lineage>
        <taxon>Bacteria</taxon>
        <taxon>Bacillati</taxon>
        <taxon>Actinomycetota</taxon>
        <taxon>Actinomycetes</taxon>
        <taxon>Micromonosporales</taxon>
        <taxon>Micromonosporaceae</taxon>
        <taxon>Dactylosporangium</taxon>
    </lineage>
</organism>
<feature type="region of interest" description="Disordered" evidence="1">
    <location>
        <begin position="1"/>
        <end position="23"/>
    </location>
</feature>
<dbReference type="PANTHER" id="PTHR30469:SF33">
    <property type="entry name" value="SLR1207 PROTEIN"/>
    <property type="match status" value="1"/>
</dbReference>
<dbReference type="Pfam" id="PF25989">
    <property type="entry name" value="YknX_C"/>
    <property type="match status" value="1"/>
</dbReference>
<sequence>MGRRRHRLREVRAQPRLTGAGDRRGRLAGVNRVPPRVQLLVAVLTLFSLTGASCADEQDDIGLGTAGRGDVVEVVDAPATVTARAAATLTAAADGTLASLAVRPGDTVTAGQVLAVVDSPSAQQRLRSAEEALDALKGAGGGGGGVKNLSATQKKTDDAAAKAFGEARKAAQVIADTGVRAGLLAQIDFAEKSYQEAAASARAVIAAVQRGLASVTKAMAALTAAQRSQAQAAYDLARSTVDALTLRAPVAGVVQLGGTSAAAAPSITDLLGAATGGQAPAAAGAGTGAGAGPGVDPAVPVGGQVTAGTAILTVVDVSQLGLMAEIDETDVLLVQPDVTARVELDAAPGATYEATVTSADVLPTTSARGGVSYRSRLTLGKGTFADGRPAPAPRPGMNAVAHLQVRQIRDAVTVPAAAVFNVGGKDVVWLVRDGKAVQAPVTVGVSGQDRVQVLSGVADGDRVVVRGTDKVKQGMGLPR</sequence>
<evidence type="ECO:0000259" key="2">
    <source>
        <dbReference type="Pfam" id="PF25989"/>
    </source>
</evidence>
<dbReference type="Gene3D" id="2.40.50.100">
    <property type="match status" value="1"/>
</dbReference>
<dbReference type="Proteomes" id="UP001595912">
    <property type="component" value="Unassembled WGS sequence"/>
</dbReference>
<comment type="caution">
    <text evidence="3">The sequence shown here is derived from an EMBL/GenBank/DDBJ whole genome shotgun (WGS) entry which is preliminary data.</text>
</comment>
<dbReference type="RefSeq" id="WP_380113608.1">
    <property type="nucleotide sequence ID" value="NZ_JBHSIU010000009.1"/>
</dbReference>
<dbReference type="InterPro" id="IPR058637">
    <property type="entry name" value="YknX-like_C"/>
</dbReference>
<reference evidence="4" key="1">
    <citation type="journal article" date="2019" name="Int. J. Syst. Evol. Microbiol.">
        <title>The Global Catalogue of Microorganisms (GCM) 10K type strain sequencing project: providing services to taxonomists for standard genome sequencing and annotation.</title>
        <authorList>
            <consortium name="The Broad Institute Genomics Platform"/>
            <consortium name="The Broad Institute Genome Sequencing Center for Infectious Disease"/>
            <person name="Wu L."/>
            <person name="Ma J."/>
        </authorList>
    </citation>
    <scope>NUCLEOTIDE SEQUENCE [LARGE SCALE GENOMIC DNA]</scope>
    <source>
        <strain evidence="4">CGMCC 4.7152</strain>
    </source>
</reference>
<dbReference type="SUPFAM" id="SSF51230">
    <property type="entry name" value="Single hybrid motif"/>
    <property type="match status" value="1"/>
</dbReference>
<dbReference type="Gene3D" id="2.40.420.20">
    <property type="match status" value="1"/>
</dbReference>